<evidence type="ECO:0000259" key="1">
    <source>
        <dbReference type="PROSITE" id="PS51186"/>
    </source>
</evidence>
<protein>
    <submittedName>
        <fullName evidence="2">GNAT family N-acetyltransferase</fullName>
    </submittedName>
</protein>
<sequence>MTLEKVSIKEINNEVSLSDSLNVIKDSFITVARELNLTEENCPSNPAFANLVNLKKMKAKGIGMFGLYKDRIQIGFVAIEKAYDVFYIERLSVLPGYRHNGYGKHLMDFVFDYVKAQGAKKVSIGIVDENLVLKNWYKLYGFKETGLKKYEHLPFTVCFMEKE</sequence>
<proteinExistence type="predicted"/>
<organism evidence="2 3">
    <name type="scientific">Desulfosporosinus fructosivorans</name>
    <dbReference type="NCBI Taxonomy" id="2018669"/>
    <lineage>
        <taxon>Bacteria</taxon>
        <taxon>Bacillati</taxon>
        <taxon>Bacillota</taxon>
        <taxon>Clostridia</taxon>
        <taxon>Eubacteriales</taxon>
        <taxon>Desulfitobacteriaceae</taxon>
        <taxon>Desulfosporosinus</taxon>
    </lineage>
</organism>
<keyword evidence="2" id="KW-0808">Transferase</keyword>
<evidence type="ECO:0000313" key="3">
    <source>
        <dbReference type="Proteomes" id="UP000298460"/>
    </source>
</evidence>
<dbReference type="Gene3D" id="3.40.630.30">
    <property type="match status" value="1"/>
</dbReference>
<dbReference type="RefSeq" id="WP_135553091.1">
    <property type="nucleotide sequence ID" value="NZ_SPQQ01000029.1"/>
</dbReference>
<dbReference type="CDD" id="cd04301">
    <property type="entry name" value="NAT_SF"/>
    <property type="match status" value="1"/>
</dbReference>
<dbReference type="EMBL" id="SPQQ01000029">
    <property type="protein sequence ID" value="TGE34790.1"/>
    <property type="molecule type" value="Genomic_DNA"/>
</dbReference>
<keyword evidence="3" id="KW-1185">Reference proteome</keyword>
<feature type="domain" description="N-acetyltransferase" evidence="1">
    <location>
        <begin position="6"/>
        <end position="163"/>
    </location>
</feature>
<evidence type="ECO:0000313" key="2">
    <source>
        <dbReference type="EMBL" id="TGE34790.1"/>
    </source>
</evidence>
<dbReference type="PROSITE" id="PS51186">
    <property type="entry name" value="GNAT"/>
    <property type="match status" value="1"/>
</dbReference>
<gene>
    <name evidence="2" type="ORF">E4K67_28860</name>
</gene>
<comment type="caution">
    <text evidence="2">The sequence shown here is derived from an EMBL/GenBank/DDBJ whole genome shotgun (WGS) entry which is preliminary data.</text>
</comment>
<name>A0A4Z0QWK9_9FIRM</name>
<dbReference type="Proteomes" id="UP000298460">
    <property type="component" value="Unassembled WGS sequence"/>
</dbReference>
<dbReference type="InterPro" id="IPR000182">
    <property type="entry name" value="GNAT_dom"/>
</dbReference>
<dbReference type="InterPro" id="IPR016181">
    <property type="entry name" value="Acyl_CoA_acyltransferase"/>
</dbReference>
<dbReference type="OrthoDB" id="9813917at2"/>
<reference evidence="2 3" key="1">
    <citation type="submission" date="2019-03" db="EMBL/GenBank/DDBJ databases">
        <title>Draft Genome Sequence of Desulfosporosinus fructosivorans Strain 63.6F, Isolated from Marine Sediment in the Baltic Sea.</title>
        <authorList>
            <person name="Hausmann B."/>
            <person name="Vandieken V."/>
            <person name="Pjevac P."/>
            <person name="Schreck K."/>
            <person name="Herbold C.W."/>
            <person name="Loy A."/>
        </authorList>
    </citation>
    <scope>NUCLEOTIDE SEQUENCE [LARGE SCALE GENOMIC DNA]</scope>
    <source>
        <strain evidence="2 3">63.6F</strain>
    </source>
</reference>
<dbReference type="GO" id="GO:0016747">
    <property type="term" value="F:acyltransferase activity, transferring groups other than amino-acyl groups"/>
    <property type="evidence" value="ECO:0007669"/>
    <property type="project" value="InterPro"/>
</dbReference>
<dbReference type="SUPFAM" id="SSF55729">
    <property type="entry name" value="Acyl-CoA N-acyltransferases (Nat)"/>
    <property type="match status" value="1"/>
</dbReference>
<dbReference type="AlphaFoldDB" id="A0A4Z0QWK9"/>
<accession>A0A4Z0QWK9</accession>
<dbReference type="Pfam" id="PF00583">
    <property type="entry name" value="Acetyltransf_1"/>
    <property type="match status" value="1"/>
</dbReference>